<sequence>MFLLCFISLRESRLVRPRRHVRVPYYELNAEDELIGCGHKTSTEDLPMEIGDHQSRLNSQKRHFANFAGLKSFLRTNYPLLAEKEIKLNGEKIFGTQIKDMNGHKYVAIEFISAKPNGSGLDADMVKGYIDFGYQALTKIKYIEYCDGKITNHLTTLQVRPLKEHELQKLLDEAKKLFI</sequence>
<dbReference type="AlphaFoldDB" id="A2EB30"/>
<dbReference type="VEuPathDB" id="TrichDB:TVAGG3_0397630"/>
<dbReference type="EMBL" id="DS113343">
    <property type="protein sequence ID" value="EAY10170.1"/>
    <property type="molecule type" value="Genomic_DNA"/>
</dbReference>
<dbReference type="VEuPathDB" id="TrichDB:TVAG_088850"/>
<protein>
    <submittedName>
        <fullName evidence="1">Uncharacterized protein</fullName>
    </submittedName>
</protein>
<evidence type="ECO:0000313" key="2">
    <source>
        <dbReference type="Proteomes" id="UP000001542"/>
    </source>
</evidence>
<gene>
    <name evidence="1" type="ORF">TVAG_088850</name>
</gene>
<reference evidence="1" key="2">
    <citation type="journal article" date="2007" name="Science">
        <title>Draft genome sequence of the sexually transmitted pathogen Trichomonas vaginalis.</title>
        <authorList>
            <person name="Carlton J.M."/>
            <person name="Hirt R.P."/>
            <person name="Silva J.C."/>
            <person name="Delcher A.L."/>
            <person name="Schatz M."/>
            <person name="Zhao Q."/>
            <person name="Wortman J.R."/>
            <person name="Bidwell S.L."/>
            <person name="Alsmark U.C.M."/>
            <person name="Besteiro S."/>
            <person name="Sicheritz-Ponten T."/>
            <person name="Noel C.J."/>
            <person name="Dacks J.B."/>
            <person name="Foster P.G."/>
            <person name="Simillion C."/>
            <person name="Van de Peer Y."/>
            <person name="Miranda-Saavedra D."/>
            <person name="Barton G.J."/>
            <person name="Westrop G.D."/>
            <person name="Mueller S."/>
            <person name="Dessi D."/>
            <person name="Fiori P.L."/>
            <person name="Ren Q."/>
            <person name="Paulsen I."/>
            <person name="Zhang H."/>
            <person name="Bastida-Corcuera F.D."/>
            <person name="Simoes-Barbosa A."/>
            <person name="Brown M.T."/>
            <person name="Hayes R.D."/>
            <person name="Mukherjee M."/>
            <person name="Okumura C.Y."/>
            <person name="Schneider R."/>
            <person name="Smith A.J."/>
            <person name="Vanacova S."/>
            <person name="Villalvazo M."/>
            <person name="Haas B.J."/>
            <person name="Pertea M."/>
            <person name="Feldblyum T.V."/>
            <person name="Utterback T.R."/>
            <person name="Shu C.L."/>
            <person name="Osoegawa K."/>
            <person name="de Jong P.J."/>
            <person name="Hrdy I."/>
            <person name="Horvathova L."/>
            <person name="Zubacova Z."/>
            <person name="Dolezal P."/>
            <person name="Malik S.B."/>
            <person name="Logsdon J.M. Jr."/>
            <person name="Henze K."/>
            <person name="Gupta A."/>
            <person name="Wang C.C."/>
            <person name="Dunne R.L."/>
            <person name="Upcroft J.A."/>
            <person name="Upcroft P."/>
            <person name="White O."/>
            <person name="Salzberg S.L."/>
            <person name="Tang P."/>
            <person name="Chiu C.-H."/>
            <person name="Lee Y.-S."/>
            <person name="Embley T.M."/>
            <person name="Coombs G.H."/>
            <person name="Mottram J.C."/>
            <person name="Tachezy J."/>
            <person name="Fraser-Liggett C.M."/>
            <person name="Johnson P.J."/>
        </authorList>
    </citation>
    <scope>NUCLEOTIDE SEQUENCE [LARGE SCALE GENOMIC DNA]</scope>
    <source>
        <strain evidence="1">G3</strain>
    </source>
</reference>
<dbReference type="Proteomes" id="UP000001542">
    <property type="component" value="Unassembled WGS sequence"/>
</dbReference>
<organism evidence="1 2">
    <name type="scientific">Trichomonas vaginalis (strain ATCC PRA-98 / G3)</name>
    <dbReference type="NCBI Taxonomy" id="412133"/>
    <lineage>
        <taxon>Eukaryota</taxon>
        <taxon>Metamonada</taxon>
        <taxon>Parabasalia</taxon>
        <taxon>Trichomonadida</taxon>
        <taxon>Trichomonadidae</taxon>
        <taxon>Trichomonas</taxon>
    </lineage>
</organism>
<dbReference type="RefSeq" id="XP_001322393.1">
    <property type="nucleotide sequence ID" value="XM_001322358.1"/>
</dbReference>
<dbReference type="KEGG" id="tva:4768102"/>
<evidence type="ECO:0000313" key="1">
    <source>
        <dbReference type="EMBL" id="EAY10170.1"/>
    </source>
</evidence>
<proteinExistence type="predicted"/>
<reference evidence="1" key="1">
    <citation type="submission" date="2006-10" db="EMBL/GenBank/DDBJ databases">
        <authorList>
            <person name="Amadeo P."/>
            <person name="Zhao Q."/>
            <person name="Wortman J."/>
            <person name="Fraser-Liggett C."/>
            <person name="Carlton J."/>
        </authorList>
    </citation>
    <scope>NUCLEOTIDE SEQUENCE</scope>
    <source>
        <strain evidence="1">G3</strain>
    </source>
</reference>
<dbReference type="InParanoid" id="A2EB30"/>
<name>A2EB30_TRIV3</name>
<keyword evidence="2" id="KW-1185">Reference proteome</keyword>
<accession>A2EB30</accession>